<gene>
    <name evidence="2" type="ORF">GCL57_07920</name>
</gene>
<evidence type="ECO:0000313" key="3">
    <source>
        <dbReference type="Proteomes" id="UP000442694"/>
    </source>
</evidence>
<keyword evidence="2" id="KW-0808">Transferase</keyword>
<dbReference type="RefSeq" id="WP_152212819.1">
    <property type="nucleotide sequence ID" value="NZ_WFLN01000006.1"/>
</dbReference>
<dbReference type="GO" id="GO:0032259">
    <property type="term" value="P:methylation"/>
    <property type="evidence" value="ECO:0007669"/>
    <property type="project" value="UniProtKB-KW"/>
</dbReference>
<dbReference type="InterPro" id="IPR001214">
    <property type="entry name" value="SET_dom"/>
</dbReference>
<organism evidence="2 3">
    <name type="scientific">Fluviispira multicolorata</name>
    <dbReference type="NCBI Taxonomy" id="2654512"/>
    <lineage>
        <taxon>Bacteria</taxon>
        <taxon>Pseudomonadati</taxon>
        <taxon>Bdellovibrionota</taxon>
        <taxon>Oligoflexia</taxon>
        <taxon>Silvanigrellales</taxon>
        <taxon>Silvanigrellaceae</taxon>
        <taxon>Fluviispira</taxon>
    </lineage>
</organism>
<dbReference type="CDD" id="cd08161">
    <property type="entry name" value="SET"/>
    <property type="match status" value="1"/>
</dbReference>
<dbReference type="Gene3D" id="2.170.270.10">
    <property type="entry name" value="SET domain"/>
    <property type="match status" value="1"/>
</dbReference>
<dbReference type="Pfam" id="PF00856">
    <property type="entry name" value="SET"/>
    <property type="match status" value="1"/>
</dbReference>
<keyword evidence="3" id="KW-1185">Reference proteome</keyword>
<dbReference type="GO" id="GO:0008168">
    <property type="term" value="F:methyltransferase activity"/>
    <property type="evidence" value="ECO:0007669"/>
    <property type="project" value="UniProtKB-KW"/>
</dbReference>
<feature type="domain" description="SET" evidence="1">
    <location>
        <begin position="22"/>
        <end position="125"/>
    </location>
</feature>
<dbReference type="SUPFAM" id="SSF82199">
    <property type="entry name" value="SET domain"/>
    <property type="match status" value="1"/>
</dbReference>
<sequence length="165" mass="19338">MHITQKSLHKKQDEILLHLGLDNFEVKESQIHGLGLYSKKYFAKNTELGPSLIHKSVELPYIRYLGSQYDPDLKWEYSQTTATRFINHNNKPNLKIYKQEPDIGIIYAKCLIDIFPGDELTLDYKETALIAEDFTDKNVVEYYCKILEMSLDELYSFLKLHNKAF</sequence>
<dbReference type="Proteomes" id="UP000442694">
    <property type="component" value="Unassembled WGS sequence"/>
</dbReference>
<dbReference type="PROSITE" id="PS50280">
    <property type="entry name" value="SET"/>
    <property type="match status" value="1"/>
</dbReference>
<protein>
    <submittedName>
        <fullName evidence="2">SET domain-containing protein-lysine N-methyltransferase</fullName>
    </submittedName>
</protein>
<evidence type="ECO:0000313" key="2">
    <source>
        <dbReference type="EMBL" id="KAB8030892.1"/>
    </source>
</evidence>
<dbReference type="InterPro" id="IPR046341">
    <property type="entry name" value="SET_dom_sf"/>
</dbReference>
<dbReference type="EMBL" id="WFLN01000006">
    <property type="protein sequence ID" value="KAB8030892.1"/>
    <property type="molecule type" value="Genomic_DNA"/>
</dbReference>
<dbReference type="AlphaFoldDB" id="A0A833N5L7"/>
<accession>A0A833N5L7</accession>
<reference evidence="2 3" key="1">
    <citation type="submission" date="2019-10" db="EMBL/GenBank/DDBJ databases">
        <title>New genus of Silvanigrellaceae.</title>
        <authorList>
            <person name="Pitt A."/>
            <person name="Hahn M.W."/>
        </authorList>
    </citation>
    <scope>NUCLEOTIDE SEQUENCE [LARGE SCALE GENOMIC DNA]</scope>
    <source>
        <strain evidence="2 3">33A1-SZDP</strain>
    </source>
</reference>
<keyword evidence="2" id="KW-0489">Methyltransferase</keyword>
<proteinExistence type="predicted"/>
<comment type="caution">
    <text evidence="2">The sequence shown here is derived from an EMBL/GenBank/DDBJ whole genome shotgun (WGS) entry which is preliminary data.</text>
</comment>
<name>A0A833N5L7_9BACT</name>
<evidence type="ECO:0000259" key="1">
    <source>
        <dbReference type="PROSITE" id="PS50280"/>
    </source>
</evidence>